<dbReference type="EMBL" id="JAJUPA010000014">
    <property type="protein sequence ID" value="MCQ9630817.1"/>
    <property type="molecule type" value="Genomic_DNA"/>
</dbReference>
<dbReference type="PANTHER" id="PTHR33406:SF13">
    <property type="entry name" value="MEMBRANE PROTEIN YDFJ"/>
    <property type="match status" value="1"/>
</dbReference>
<feature type="transmembrane region" description="Helical" evidence="1">
    <location>
        <begin position="707"/>
        <end position="726"/>
    </location>
</feature>
<evidence type="ECO:0000313" key="3">
    <source>
        <dbReference type="Proteomes" id="UP001206331"/>
    </source>
</evidence>
<protein>
    <recommendedName>
        <fullName evidence="4">Membrane transport protein MMPL domain-containing protein</fullName>
    </recommendedName>
</protein>
<feature type="transmembrane region" description="Helical" evidence="1">
    <location>
        <begin position="343"/>
        <end position="361"/>
    </location>
</feature>
<feature type="transmembrane region" description="Helical" evidence="1">
    <location>
        <begin position="253"/>
        <end position="270"/>
    </location>
</feature>
<evidence type="ECO:0000256" key="1">
    <source>
        <dbReference type="SAM" id="Phobius"/>
    </source>
</evidence>
<evidence type="ECO:0008006" key="4">
    <source>
        <dbReference type="Google" id="ProtNLM"/>
    </source>
</evidence>
<reference evidence="2 3" key="1">
    <citation type="submission" date="2021-12" db="EMBL/GenBank/DDBJ databases">
        <title>Identification and characterization of A. suis stains in western Canada.</title>
        <authorList>
            <person name="Kulathunga D.G.R.S."/>
            <person name="De Oliveira Costa M."/>
        </authorList>
    </citation>
    <scope>NUCLEOTIDE SEQUENCE [LARGE SCALE GENOMIC DNA]</scope>
    <source>
        <strain evidence="2 3">18_292</strain>
    </source>
</reference>
<feature type="transmembrane region" description="Helical" evidence="1">
    <location>
        <begin position="275"/>
        <end position="296"/>
    </location>
</feature>
<dbReference type="Proteomes" id="UP001206331">
    <property type="component" value="Unassembled WGS sequence"/>
</dbReference>
<keyword evidence="3" id="KW-1185">Reference proteome</keyword>
<proteinExistence type="predicted"/>
<accession>A0ABT1WWL4</accession>
<keyword evidence="1" id="KW-0472">Membrane</keyword>
<comment type="caution">
    <text evidence="2">The sequence shown here is derived from an EMBL/GenBank/DDBJ whole genome shotgun (WGS) entry which is preliminary data.</text>
</comment>
<name>A0ABT1WWL4_ACTSU</name>
<sequence>MQKMTAYRILYAVFLFVIFTLFGIQKLASSWFESDLRSLLPQTQQWSSVQMEADYRQEQQLNRQIIALVGHTDAKLAFSIATEISSQWQESGLFEQIYSKTEPNLAQFKAEIQLLKWAVLPKEIKSQLLDTPQTYFQAYAEQIVNPFKQNQLVSFEQDWLGVGRFVIPQAQQLSNMRWNAENGMIFTENQSKTWVMLRAELKQSDLLNTEQSLPSLLAENRRYATALQAELNVTGTSLFAMVAKQQAESESTFMSSLGVSLTLILLIAVFRSWRVLSLFIPILIGMGAGIAVTVFLLGKIHLLTLVIGTSLVGVLIDFPLHWLASSLSVRNWQAEQAMKDHQFTFFISLMVTLLGYGLLWFTDLPILKQTALFSAVALVAAIIATILFLPPMFVRVDFSRRPRFPIDNIKLPMLLKHKGIKILFCLLVITGVFRSEWQDDIRQWVALPHGMLQEAQKISELTGIDLGSQYFLIVADNDEQLLAKTELLSQRLTTLGQSHQALSQWLSSEQEQQQFKLQLSAKIQPLAYQPLIELGVESEEIIQSIHQLQRQSPVSLQQALNTKLGQGWKTLYLGKLSSNQVATLIKIKQMQSAEHLSALANNKDIFWQDKRAYLNQAFQQTRNDAAWLKGVSFLLAGLVLWCLFGRKAAVQILVPPIIAIVTTVAIFGWLALPITLFTMFGLLLVSAIGIDYTAYMQHSAENLATKITAILLAATTTMISFCLLAFSATPAVASFGLSVSIGLGICVCIIFSRKYIF</sequence>
<dbReference type="RefSeq" id="WP_015674249.1">
    <property type="nucleotide sequence ID" value="NZ_CP090556.1"/>
</dbReference>
<keyword evidence="1" id="KW-0812">Transmembrane</keyword>
<feature type="transmembrane region" description="Helical" evidence="1">
    <location>
        <begin position="302"/>
        <end position="323"/>
    </location>
</feature>
<feature type="transmembrane region" description="Helical" evidence="1">
    <location>
        <begin position="373"/>
        <end position="394"/>
    </location>
</feature>
<gene>
    <name evidence="2" type="ORF">LZL92_11070</name>
</gene>
<dbReference type="InterPro" id="IPR050545">
    <property type="entry name" value="Mycobact_MmpL"/>
</dbReference>
<dbReference type="PANTHER" id="PTHR33406">
    <property type="entry name" value="MEMBRANE PROTEIN MJ1562-RELATED"/>
    <property type="match status" value="1"/>
</dbReference>
<dbReference type="SUPFAM" id="SSF82866">
    <property type="entry name" value="Multidrug efflux transporter AcrB transmembrane domain"/>
    <property type="match status" value="2"/>
</dbReference>
<organism evidence="2 3">
    <name type="scientific">Actinobacillus suis</name>
    <dbReference type="NCBI Taxonomy" id="716"/>
    <lineage>
        <taxon>Bacteria</taxon>
        <taxon>Pseudomonadati</taxon>
        <taxon>Pseudomonadota</taxon>
        <taxon>Gammaproteobacteria</taxon>
        <taxon>Pasteurellales</taxon>
        <taxon>Pasteurellaceae</taxon>
        <taxon>Actinobacillus</taxon>
    </lineage>
</organism>
<evidence type="ECO:0000313" key="2">
    <source>
        <dbReference type="EMBL" id="MCQ9630817.1"/>
    </source>
</evidence>
<feature type="transmembrane region" description="Helical" evidence="1">
    <location>
        <begin position="626"/>
        <end position="645"/>
    </location>
</feature>
<dbReference type="Gene3D" id="1.20.1640.10">
    <property type="entry name" value="Multidrug efflux transporter AcrB transmembrane domain"/>
    <property type="match status" value="2"/>
</dbReference>
<feature type="transmembrane region" description="Helical" evidence="1">
    <location>
        <begin position="732"/>
        <end position="751"/>
    </location>
</feature>
<keyword evidence="1" id="KW-1133">Transmembrane helix</keyword>